<organism evidence="3 4">
    <name type="scientific">Escherichia coli M605</name>
    <dbReference type="NCBI Taxonomy" id="656417"/>
    <lineage>
        <taxon>Bacteria</taxon>
        <taxon>Pseudomonadati</taxon>
        <taxon>Pseudomonadota</taxon>
        <taxon>Gammaproteobacteria</taxon>
        <taxon>Enterobacterales</taxon>
        <taxon>Enterobacteriaceae</taxon>
        <taxon>Escherichia</taxon>
    </lineage>
</organism>
<reference evidence="3 4" key="1">
    <citation type="submission" date="2010-01" db="EMBL/GenBank/DDBJ databases">
        <title>The Genome Sequence of Escherichia coli M605.</title>
        <authorList>
            <consortium name="The Broad Institute Genome Sequencing Platform"/>
            <consortium name="The Broad Institute Genome Sequencing Center for Infectious Disease"/>
            <person name="Feldgarden M."/>
            <person name="Gordon D.M."/>
            <person name="Johnson J.R."/>
            <person name="Johnston B.D."/>
            <person name="Young S."/>
            <person name="Zeng Q."/>
            <person name="Koehrsen M."/>
            <person name="Alvarado L."/>
            <person name="Berlin A.M."/>
            <person name="Borenstein D."/>
            <person name="Chapman S.B."/>
            <person name="Chen Z."/>
            <person name="Engels R."/>
            <person name="Freedman E."/>
            <person name="Gellesch M."/>
            <person name="Goldberg J."/>
            <person name="Griggs A."/>
            <person name="Gujja S."/>
            <person name="Heilman E.R."/>
            <person name="Heiman D.I."/>
            <person name="Hepburn T.A."/>
            <person name="Howarth C."/>
            <person name="Jen D."/>
            <person name="Larson L."/>
            <person name="Lewis B."/>
            <person name="Mehta T."/>
            <person name="Park D."/>
            <person name="Pearson M."/>
            <person name="Richards J."/>
            <person name="Roberts A."/>
            <person name="Saif S."/>
            <person name="Shea T.D."/>
            <person name="Shenoy N."/>
            <person name="Sisk P."/>
            <person name="Stolte C."/>
            <person name="Sykes S.N."/>
            <person name="Walk T."/>
            <person name="White J."/>
            <person name="Yandava C."/>
            <person name="Haas B."/>
            <person name="Henn M.R."/>
            <person name="Nusbaum C."/>
            <person name="Birren B."/>
        </authorList>
    </citation>
    <scope>NUCLEOTIDE SEQUENCE [LARGE SCALE GENOMIC DNA]</scope>
    <source>
        <strain evidence="3 4">M605</strain>
    </source>
</reference>
<accession>F4SV39</accession>
<name>F4SV39_ECOLX</name>
<sequence>MKLADAPKKHPVPFGVNGLRESLPNTTPAGDNTASYNLGFPPITMTLKSAGGLPPKGQDMNQILYELSSLSRWASAGAFNKYDSTFATAVGGYPKQSIIASDDGSTLFISTIDDNLNNPNAVATGWISFSNIISKANGAMQKAQNGSDIEDKGAFQNNLGLTFSGTTTSFVSHGPGIMIMQGGKVIAPSGTGNFLVVNFPQAFPNGCISAFAIFEDGVYNQTPFELSIVPTDTNMTVGILSSGGSVFFNERSIRWLAVGF</sequence>
<dbReference type="RefSeq" id="WP_001311529.1">
    <property type="nucleotide sequence ID" value="NZ_GL883901.1"/>
</dbReference>
<evidence type="ECO:0000256" key="1">
    <source>
        <dbReference type="SAM" id="MobiDB-lite"/>
    </source>
</evidence>
<gene>
    <name evidence="3" type="ORF">ECIG_00365</name>
</gene>
<dbReference type="Proteomes" id="UP000004710">
    <property type="component" value="Unassembled WGS sequence"/>
</dbReference>
<dbReference type="HOGENOM" id="CLU_1068500_0_0_6"/>
<evidence type="ECO:0000259" key="2">
    <source>
        <dbReference type="Pfam" id="PF21882"/>
    </source>
</evidence>
<evidence type="ECO:0000313" key="4">
    <source>
        <dbReference type="Proteomes" id="UP000004710"/>
    </source>
</evidence>
<dbReference type="AlphaFoldDB" id="F4SV39"/>
<dbReference type="Gene3D" id="2.60.40.3940">
    <property type="match status" value="1"/>
</dbReference>
<proteinExistence type="predicted"/>
<protein>
    <submittedName>
        <fullName evidence="3">Putative tail fiber protein</fullName>
    </submittedName>
</protein>
<dbReference type="Pfam" id="PF21882">
    <property type="entry name" value="Gp53-like_C"/>
    <property type="match status" value="1"/>
</dbReference>
<feature type="region of interest" description="Disordered" evidence="1">
    <location>
        <begin position="1"/>
        <end position="28"/>
    </location>
</feature>
<evidence type="ECO:0000313" key="3">
    <source>
        <dbReference type="EMBL" id="EGI16861.1"/>
    </source>
</evidence>
<feature type="domain" description="Putative tail fiber protein gp53-like C-terminal" evidence="2">
    <location>
        <begin position="178"/>
        <end position="259"/>
    </location>
</feature>
<dbReference type="InterPro" id="IPR054075">
    <property type="entry name" value="Gp53-like_C"/>
</dbReference>
<dbReference type="EMBL" id="GL883901">
    <property type="protein sequence ID" value="EGI16861.1"/>
    <property type="molecule type" value="Genomic_DNA"/>
</dbReference>